<comment type="caution">
    <text evidence="1">The sequence shown here is derived from an EMBL/GenBank/DDBJ whole genome shotgun (WGS) entry which is preliminary data.</text>
</comment>
<evidence type="ECO:0000313" key="1">
    <source>
        <dbReference type="EMBL" id="KAF8883469.1"/>
    </source>
</evidence>
<name>A0A9P5TIZ9_GYMJU</name>
<protein>
    <submittedName>
        <fullName evidence="1">Uncharacterized protein</fullName>
    </submittedName>
</protein>
<dbReference type="AlphaFoldDB" id="A0A9P5TIZ9"/>
<sequence>MNTSHTDSTTTHAMTLIRSDVMKSSPFQAFAAVRNIKIYAPELTGRRLAIGTSCLVDNDKAVSCVNALGATKSAVPSTATDFIPLSTPIAGSNVGIVYSPPGAWSDQNSTSDCATSSSLHVTSTINASISVNYTGTSIMVNTMTSSDGGVFSVIIDGFDTMSFVDTYSGPGNLSLPICYPLQFPPFYVQPPEYANRTSHTLELLFIGVSPLAPNGTNTSIGQLGVFAIPNLNPPTSNGSSNVMKNLKVSSLVLAFFYFLLDM</sequence>
<dbReference type="OrthoDB" id="2563669at2759"/>
<keyword evidence="2" id="KW-1185">Reference proteome</keyword>
<gene>
    <name evidence="1" type="ORF">CPB84DRAFT_1965172</name>
</gene>
<organism evidence="1 2">
    <name type="scientific">Gymnopilus junonius</name>
    <name type="common">Spectacular rustgill mushroom</name>
    <name type="synonym">Gymnopilus spectabilis subsp. junonius</name>
    <dbReference type="NCBI Taxonomy" id="109634"/>
    <lineage>
        <taxon>Eukaryota</taxon>
        <taxon>Fungi</taxon>
        <taxon>Dikarya</taxon>
        <taxon>Basidiomycota</taxon>
        <taxon>Agaricomycotina</taxon>
        <taxon>Agaricomycetes</taxon>
        <taxon>Agaricomycetidae</taxon>
        <taxon>Agaricales</taxon>
        <taxon>Agaricineae</taxon>
        <taxon>Hymenogastraceae</taxon>
        <taxon>Gymnopilus</taxon>
    </lineage>
</organism>
<dbReference type="Proteomes" id="UP000724874">
    <property type="component" value="Unassembled WGS sequence"/>
</dbReference>
<evidence type="ECO:0000313" key="2">
    <source>
        <dbReference type="Proteomes" id="UP000724874"/>
    </source>
</evidence>
<dbReference type="EMBL" id="JADNYJ010000115">
    <property type="protein sequence ID" value="KAF8883469.1"/>
    <property type="molecule type" value="Genomic_DNA"/>
</dbReference>
<accession>A0A9P5TIZ9</accession>
<dbReference type="Gene3D" id="2.60.120.260">
    <property type="entry name" value="Galactose-binding domain-like"/>
    <property type="match status" value="1"/>
</dbReference>
<proteinExistence type="predicted"/>
<reference evidence="1" key="1">
    <citation type="submission" date="2020-11" db="EMBL/GenBank/DDBJ databases">
        <authorList>
            <consortium name="DOE Joint Genome Institute"/>
            <person name="Ahrendt S."/>
            <person name="Riley R."/>
            <person name="Andreopoulos W."/>
            <person name="LaButti K."/>
            <person name="Pangilinan J."/>
            <person name="Ruiz-duenas F.J."/>
            <person name="Barrasa J.M."/>
            <person name="Sanchez-Garcia M."/>
            <person name="Camarero S."/>
            <person name="Miyauchi S."/>
            <person name="Serrano A."/>
            <person name="Linde D."/>
            <person name="Babiker R."/>
            <person name="Drula E."/>
            <person name="Ayuso-Fernandez I."/>
            <person name="Pacheco R."/>
            <person name="Padilla G."/>
            <person name="Ferreira P."/>
            <person name="Barriuso J."/>
            <person name="Kellner H."/>
            <person name="Castanera R."/>
            <person name="Alfaro M."/>
            <person name="Ramirez L."/>
            <person name="Pisabarro A.G."/>
            <person name="Kuo A."/>
            <person name="Tritt A."/>
            <person name="Lipzen A."/>
            <person name="He G."/>
            <person name="Yan M."/>
            <person name="Ng V."/>
            <person name="Cullen D."/>
            <person name="Martin F."/>
            <person name="Rosso M.-N."/>
            <person name="Henrissat B."/>
            <person name="Hibbett D."/>
            <person name="Martinez A.T."/>
            <person name="Grigoriev I.V."/>
        </authorList>
    </citation>
    <scope>NUCLEOTIDE SEQUENCE</scope>
    <source>
        <strain evidence="1">AH 44721</strain>
    </source>
</reference>